<dbReference type="EMBL" id="JABFUD020000006">
    <property type="protein sequence ID" value="KAI5078992.1"/>
    <property type="molecule type" value="Genomic_DNA"/>
</dbReference>
<evidence type="ECO:0000313" key="2">
    <source>
        <dbReference type="EMBL" id="KAI5078992.1"/>
    </source>
</evidence>
<gene>
    <name evidence="2" type="ORF">GOP47_0006663</name>
</gene>
<accession>A0A9D4V429</accession>
<protein>
    <submittedName>
        <fullName evidence="2">Uncharacterized protein</fullName>
    </submittedName>
</protein>
<feature type="transmembrane region" description="Helical" evidence="1">
    <location>
        <begin position="54"/>
        <end position="74"/>
    </location>
</feature>
<evidence type="ECO:0000256" key="1">
    <source>
        <dbReference type="SAM" id="Phobius"/>
    </source>
</evidence>
<name>A0A9D4V429_ADICA</name>
<dbReference type="AlphaFoldDB" id="A0A9D4V429"/>
<evidence type="ECO:0000313" key="3">
    <source>
        <dbReference type="Proteomes" id="UP000886520"/>
    </source>
</evidence>
<sequence>MLLYFCRGHGLPSIHSLLYIMSAQLKKLKMIVLLSLLSVQRARNTCLKACSLHFLVGVLRLVGEVSFPGFLLCAKNFDLGDKRSNSEEGAPPQVHLMWVANLWTVLLWPYGCTVLVL</sequence>
<proteinExistence type="predicted"/>
<keyword evidence="3" id="KW-1185">Reference proteome</keyword>
<comment type="caution">
    <text evidence="2">The sequence shown here is derived from an EMBL/GenBank/DDBJ whole genome shotgun (WGS) entry which is preliminary data.</text>
</comment>
<organism evidence="2 3">
    <name type="scientific">Adiantum capillus-veneris</name>
    <name type="common">Maidenhair fern</name>
    <dbReference type="NCBI Taxonomy" id="13818"/>
    <lineage>
        <taxon>Eukaryota</taxon>
        <taxon>Viridiplantae</taxon>
        <taxon>Streptophyta</taxon>
        <taxon>Embryophyta</taxon>
        <taxon>Tracheophyta</taxon>
        <taxon>Polypodiopsida</taxon>
        <taxon>Polypodiidae</taxon>
        <taxon>Polypodiales</taxon>
        <taxon>Pteridineae</taxon>
        <taxon>Pteridaceae</taxon>
        <taxon>Vittarioideae</taxon>
        <taxon>Adiantum</taxon>
    </lineage>
</organism>
<keyword evidence="1" id="KW-1133">Transmembrane helix</keyword>
<reference evidence="2" key="1">
    <citation type="submission" date="2021-01" db="EMBL/GenBank/DDBJ databases">
        <title>Adiantum capillus-veneris genome.</title>
        <authorList>
            <person name="Fang Y."/>
            <person name="Liao Q."/>
        </authorList>
    </citation>
    <scope>NUCLEOTIDE SEQUENCE</scope>
    <source>
        <strain evidence="2">H3</strain>
        <tissue evidence="2">Leaf</tissue>
    </source>
</reference>
<feature type="transmembrane region" description="Helical" evidence="1">
    <location>
        <begin position="95"/>
        <end position="116"/>
    </location>
</feature>
<keyword evidence="1" id="KW-0812">Transmembrane</keyword>
<dbReference type="Proteomes" id="UP000886520">
    <property type="component" value="Chromosome 6"/>
</dbReference>
<keyword evidence="1" id="KW-0472">Membrane</keyword>